<evidence type="ECO:0000313" key="2">
    <source>
        <dbReference type="WBParaSite" id="ACRNAN_Path_833.g3193.t1"/>
    </source>
</evidence>
<reference evidence="2" key="1">
    <citation type="submission" date="2022-11" db="UniProtKB">
        <authorList>
            <consortium name="WormBaseParasite"/>
        </authorList>
    </citation>
    <scope>IDENTIFICATION</scope>
</reference>
<sequence>MQSEDDFRLSLIYSHGADFIGSIQNNSKVMVLEIDSEHIDPKFLKEDSFYDALNSADNLFFVDVNMGETAFTSQIKSIILEKLSDCSKSPLIMQCQSKSMTKVFVKDNKKDSIVSLNLCDDVLQVINEEFNELLSEEDKFGVPLLIKGIKSNIAGEFLNKPSLSLGMD</sequence>
<dbReference type="WBParaSite" id="ACRNAN_Path_833.g3193.t1">
    <property type="protein sequence ID" value="ACRNAN_Path_833.g3193.t1"/>
    <property type="gene ID" value="ACRNAN_Path_833.g3193"/>
</dbReference>
<accession>A0A914CC26</accession>
<dbReference type="Proteomes" id="UP000887540">
    <property type="component" value="Unplaced"/>
</dbReference>
<proteinExistence type="predicted"/>
<protein>
    <submittedName>
        <fullName evidence="2">Uncharacterized protein</fullName>
    </submittedName>
</protein>
<dbReference type="AlphaFoldDB" id="A0A914CC26"/>
<name>A0A914CC26_9BILA</name>
<evidence type="ECO:0000313" key="1">
    <source>
        <dbReference type="Proteomes" id="UP000887540"/>
    </source>
</evidence>
<organism evidence="1 2">
    <name type="scientific">Acrobeloides nanus</name>
    <dbReference type="NCBI Taxonomy" id="290746"/>
    <lineage>
        <taxon>Eukaryota</taxon>
        <taxon>Metazoa</taxon>
        <taxon>Ecdysozoa</taxon>
        <taxon>Nematoda</taxon>
        <taxon>Chromadorea</taxon>
        <taxon>Rhabditida</taxon>
        <taxon>Tylenchina</taxon>
        <taxon>Cephalobomorpha</taxon>
        <taxon>Cephaloboidea</taxon>
        <taxon>Cephalobidae</taxon>
        <taxon>Acrobeloides</taxon>
    </lineage>
</organism>
<keyword evidence="1" id="KW-1185">Reference proteome</keyword>